<evidence type="ECO:0000313" key="8">
    <source>
        <dbReference type="Proteomes" id="UP000001554"/>
    </source>
</evidence>
<sequence length="232" mass="25388">MVITSPFIFEVKLNTTGICVIQLDTVDHDGYRVILRSSWQSDIGRVAHYHVTVFATQHTPDITSAAEFRRFWICWSKGGSVGVGRSGDDEPFMSWTDPQPVTDITLAGYKTMYVLGVFRFNCTQDGFPGVCVDPPTQANTTGPVCNCPYLLGENCTYPCSPGYYVISGDVIVRTCTADGSWTDMGIFCQDIDECSTINGNCSQTCTNTVGSYNCSCSEGFVLDEDKHSCSST</sequence>
<dbReference type="InterPro" id="IPR000152">
    <property type="entry name" value="EGF-type_Asp/Asn_hydroxyl_site"/>
</dbReference>
<dbReference type="Pfam" id="PF00084">
    <property type="entry name" value="Sushi"/>
    <property type="match status" value="1"/>
</dbReference>
<dbReference type="PROSITE" id="PS00010">
    <property type="entry name" value="ASX_HYDROXYL"/>
    <property type="match status" value="1"/>
</dbReference>
<evidence type="ECO:0000259" key="7">
    <source>
        <dbReference type="PROSITE" id="PS50923"/>
    </source>
</evidence>
<dbReference type="GO" id="GO:0005509">
    <property type="term" value="F:calcium ion binding"/>
    <property type="evidence" value="ECO:0007669"/>
    <property type="project" value="InterPro"/>
</dbReference>
<dbReference type="InterPro" id="IPR035976">
    <property type="entry name" value="Sushi/SCR/CCP_sf"/>
</dbReference>
<dbReference type="PANTHER" id="PTHR36695:SF12">
    <property type="entry name" value="AGAP008648-PA"/>
    <property type="match status" value="1"/>
</dbReference>
<dbReference type="PANTHER" id="PTHR36695">
    <property type="entry name" value="AGAP008648-PA"/>
    <property type="match status" value="1"/>
</dbReference>
<feature type="domain" description="Sushi" evidence="7">
    <location>
        <begin position="129"/>
        <end position="190"/>
    </location>
</feature>
<dbReference type="Pfam" id="PF12248">
    <property type="entry name" value="Methyltransf_FA"/>
    <property type="match status" value="1"/>
</dbReference>
<keyword evidence="8" id="KW-1185">Reference proteome</keyword>
<dbReference type="SUPFAM" id="SSF57535">
    <property type="entry name" value="Complement control module/SCR domain"/>
    <property type="match status" value="1"/>
</dbReference>
<dbReference type="InterPro" id="IPR001881">
    <property type="entry name" value="EGF-like_Ca-bd_dom"/>
</dbReference>
<dbReference type="Gene3D" id="2.10.70.10">
    <property type="entry name" value="Complement Module, domain 1"/>
    <property type="match status" value="1"/>
</dbReference>
<dbReference type="PROSITE" id="PS50026">
    <property type="entry name" value="EGF_3"/>
    <property type="match status" value="1"/>
</dbReference>
<evidence type="ECO:0000256" key="4">
    <source>
        <dbReference type="PROSITE-ProRule" id="PRU00076"/>
    </source>
</evidence>
<dbReference type="KEGG" id="bfo:118418109"/>
<accession>A0A9J7MUW5</accession>
<reference evidence="8" key="1">
    <citation type="journal article" date="2020" name="Nat. Ecol. Evol.">
        <title>Deeply conserved synteny resolves early events in vertebrate evolution.</title>
        <authorList>
            <person name="Simakov O."/>
            <person name="Marletaz F."/>
            <person name="Yue J.X."/>
            <person name="O'Connell B."/>
            <person name="Jenkins J."/>
            <person name="Brandt A."/>
            <person name="Calef R."/>
            <person name="Tung C.H."/>
            <person name="Huang T.K."/>
            <person name="Schmutz J."/>
            <person name="Satoh N."/>
            <person name="Yu J.K."/>
            <person name="Putnam N.H."/>
            <person name="Green R.E."/>
            <person name="Rokhsar D.S."/>
        </authorList>
    </citation>
    <scope>NUCLEOTIDE SEQUENCE [LARGE SCALE GENOMIC DNA]</scope>
    <source>
        <strain evidence="8">S238N-H82</strain>
    </source>
</reference>
<protein>
    <submittedName>
        <fullName evidence="9">Fibulin-5-like</fullName>
    </submittedName>
</protein>
<dbReference type="InterPro" id="IPR018097">
    <property type="entry name" value="EGF_Ca-bd_CS"/>
</dbReference>
<dbReference type="PROSITE" id="PS50923">
    <property type="entry name" value="SUSHI"/>
    <property type="match status" value="1"/>
</dbReference>
<dbReference type="GeneID" id="118418109"/>
<dbReference type="Proteomes" id="UP000001554">
    <property type="component" value="Chromosome 6"/>
</dbReference>
<dbReference type="InterPro" id="IPR022041">
    <property type="entry name" value="Methyltransf_FA"/>
</dbReference>
<dbReference type="PROSITE" id="PS01186">
    <property type="entry name" value="EGF_2"/>
    <property type="match status" value="1"/>
</dbReference>
<dbReference type="PROSITE" id="PS01187">
    <property type="entry name" value="EGF_CA"/>
    <property type="match status" value="1"/>
</dbReference>
<dbReference type="RefSeq" id="XP_035679831.1">
    <property type="nucleotide sequence ID" value="XM_035823938.1"/>
</dbReference>
<evidence type="ECO:0000313" key="9">
    <source>
        <dbReference type="RefSeq" id="XP_035679831.1"/>
    </source>
</evidence>
<keyword evidence="5" id="KW-0768">Sushi</keyword>
<feature type="domain" description="EGF-like" evidence="6">
    <location>
        <begin position="190"/>
        <end position="230"/>
    </location>
</feature>
<dbReference type="AlphaFoldDB" id="A0A9J7MUW5"/>
<keyword evidence="1 4" id="KW-0245">EGF-like domain</keyword>
<evidence type="ECO:0000256" key="5">
    <source>
        <dbReference type="PROSITE-ProRule" id="PRU00302"/>
    </source>
</evidence>
<dbReference type="InterPro" id="IPR000436">
    <property type="entry name" value="Sushi_SCR_CCP_dom"/>
</dbReference>
<evidence type="ECO:0000256" key="3">
    <source>
        <dbReference type="ARBA" id="ARBA00023157"/>
    </source>
</evidence>
<proteinExistence type="predicted"/>
<name>A0A9J7MUW5_BRAFL</name>
<dbReference type="SUPFAM" id="SSF57196">
    <property type="entry name" value="EGF/Laminin"/>
    <property type="match status" value="1"/>
</dbReference>
<dbReference type="SMART" id="SM00181">
    <property type="entry name" value="EGF"/>
    <property type="match status" value="1"/>
</dbReference>
<dbReference type="SMART" id="SM00179">
    <property type="entry name" value="EGF_CA"/>
    <property type="match status" value="1"/>
</dbReference>
<dbReference type="OMA" id="VITRTCR"/>
<evidence type="ECO:0000256" key="1">
    <source>
        <dbReference type="ARBA" id="ARBA00022536"/>
    </source>
</evidence>
<dbReference type="CDD" id="cd00033">
    <property type="entry name" value="CCP"/>
    <property type="match status" value="1"/>
</dbReference>
<dbReference type="Pfam" id="PF14670">
    <property type="entry name" value="FXa_inhibition"/>
    <property type="match status" value="1"/>
</dbReference>
<dbReference type="InterPro" id="IPR000742">
    <property type="entry name" value="EGF"/>
</dbReference>
<keyword evidence="2" id="KW-0677">Repeat</keyword>
<reference evidence="9" key="2">
    <citation type="submission" date="2025-08" db="UniProtKB">
        <authorList>
            <consortium name="RefSeq"/>
        </authorList>
    </citation>
    <scope>IDENTIFICATION</scope>
    <source>
        <strain evidence="9">S238N-H82</strain>
        <tissue evidence="9">Testes</tissue>
    </source>
</reference>
<dbReference type="Gene3D" id="2.10.25.10">
    <property type="entry name" value="Laminin"/>
    <property type="match status" value="1"/>
</dbReference>
<dbReference type="FunFam" id="2.10.25.10:FF:000240">
    <property type="entry name" value="Vitamin K-dependent protein S"/>
    <property type="match status" value="1"/>
</dbReference>
<dbReference type="OrthoDB" id="10066840at2759"/>
<comment type="caution">
    <text evidence="4">Lacks conserved residue(s) required for the propagation of feature annotation.</text>
</comment>
<evidence type="ECO:0000256" key="2">
    <source>
        <dbReference type="ARBA" id="ARBA00022737"/>
    </source>
</evidence>
<evidence type="ECO:0000259" key="6">
    <source>
        <dbReference type="PROSITE" id="PS50026"/>
    </source>
</evidence>
<gene>
    <name evidence="9" type="primary">LOC118418109</name>
</gene>
<keyword evidence="3" id="KW-1015">Disulfide bond</keyword>
<organism evidence="8 9">
    <name type="scientific">Branchiostoma floridae</name>
    <name type="common">Florida lancelet</name>
    <name type="synonym">Amphioxus</name>
    <dbReference type="NCBI Taxonomy" id="7739"/>
    <lineage>
        <taxon>Eukaryota</taxon>
        <taxon>Metazoa</taxon>
        <taxon>Chordata</taxon>
        <taxon>Cephalochordata</taxon>
        <taxon>Leptocardii</taxon>
        <taxon>Amphioxiformes</taxon>
        <taxon>Branchiostomatidae</taxon>
        <taxon>Branchiostoma</taxon>
    </lineage>
</organism>